<feature type="compositionally biased region" description="Low complexity" evidence="1">
    <location>
        <begin position="37"/>
        <end position="62"/>
    </location>
</feature>
<feature type="region of interest" description="Disordered" evidence="1">
    <location>
        <begin position="22"/>
        <end position="82"/>
    </location>
</feature>
<evidence type="ECO:0000313" key="2">
    <source>
        <dbReference type="EMBL" id="EMG08412.1"/>
    </source>
</evidence>
<dbReference type="EMBL" id="AFME02000385">
    <property type="protein sequence ID" value="EMG08412.1"/>
    <property type="molecule type" value="Genomic_DNA"/>
</dbReference>
<evidence type="ECO:0000256" key="1">
    <source>
        <dbReference type="SAM" id="MobiDB-lite"/>
    </source>
</evidence>
<name>M3HXL0_LEPIR</name>
<evidence type="ECO:0000313" key="3">
    <source>
        <dbReference type="Proteomes" id="UP000011776"/>
    </source>
</evidence>
<sequence length="128" mass="14033">MKSESIGSFGLASQSQRLQAFLNEEETSQKELYKIDTSSLKSSSKTETETSSSSSESSTQLEESSDIKINPISNPTSPEYSAKSVLEKAIQTEKSFPKKSSIVGPVLLESEFLNREDTSVPLVRFSLT</sequence>
<proteinExistence type="predicted"/>
<dbReference type="BioCyc" id="LINT1001599:G11K9-1562-MONOMER"/>
<comment type="caution">
    <text evidence="2">The sequence shown here is derived from an EMBL/GenBank/DDBJ whole genome shotgun (WGS) entry which is preliminary data.</text>
</comment>
<dbReference type="Proteomes" id="UP000011776">
    <property type="component" value="Unassembled WGS sequence"/>
</dbReference>
<protein>
    <submittedName>
        <fullName evidence="2">Uncharacterized protein</fullName>
    </submittedName>
</protein>
<accession>M3HXL0</accession>
<reference evidence="2 3" key="1">
    <citation type="submission" date="2013-02" db="EMBL/GenBank/DDBJ databases">
        <authorList>
            <person name="Harkins D.M."/>
            <person name="Durkin A.S."/>
            <person name="Brinkac L.M."/>
            <person name="Haft D.H."/>
            <person name="Selengut J.D."/>
            <person name="Sanka R."/>
            <person name="DePew J."/>
            <person name="Purushe J."/>
            <person name="Tulsiani S.M."/>
            <person name="Graham G.C."/>
            <person name="Burns M.-A."/>
            <person name="Dohnt M.F."/>
            <person name="Smythe L.D."/>
            <person name="McKay D.B."/>
            <person name="Craig S.B."/>
            <person name="Vinetz J.M."/>
            <person name="Sutton G.G."/>
            <person name="Nierman W.C."/>
            <person name="Fouts D.E."/>
        </authorList>
    </citation>
    <scope>NUCLEOTIDE SEQUENCE [LARGE SCALE GENOMIC DNA]</scope>
    <source>
        <strain evidence="2 3">LT2186</strain>
    </source>
</reference>
<dbReference type="AlphaFoldDB" id="M3HXL0"/>
<gene>
    <name evidence="2" type="ORF">LEP1GSC151_0611</name>
</gene>
<organism evidence="2 3">
    <name type="scientific">Leptospira interrogans serovar Grippotyphosa str. LT2186</name>
    <dbReference type="NCBI Taxonomy" id="1001599"/>
    <lineage>
        <taxon>Bacteria</taxon>
        <taxon>Pseudomonadati</taxon>
        <taxon>Spirochaetota</taxon>
        <taxon>Spirochaetia</taxon>
        <taxon>Leptospirales</taxon>
        <taxon>Leptospiraceae</taxon>
        <taxon>Leptospira</taxon>
    </lineage>
</organism>